<evidence type="ECO:0000256" key="4">
    <source>
        <dbReference type="ARBA" id="ARBA00023471"/>
    </source>
</evidence>
<comment type="pathway">
    <text evidence="2">Porphyrin-containing compound metabolism.</text>
</comment>
<feature type="domain" description="Siroheme decarboxylase NirL-like HTH" evidence="7">
    <location>
        <begin position="179"/>
        <end position="224"/>
    </location>
</feature>
<comment type="catalytic activity">
    <reaction evidence="5">
        <text>siroheme + 2 H(+) = 12,18-didecarboxysiroheme + 2 CO2</text>
        <dbReference type="Rhea" id="RHEA:19093"/>
        <dbReference type="ChEBI" id="CHEBI:15378"/>
        <dbReference type="ChEBI" id="CHEBI:16526"/>
        <dbReference type="ChEBI" id="CHEBI:60052"/>
        <dbReference type="ChEBI" id="CHEBI:140497"/>
        <dbReference type="EC" id="4.1.1.111"/>
    </reaction>
</comment>
<protein>
    <recommendedName>
        <fullName evidence="4">siroheme decarboxylase</fullName>
        <ecNumber evidence="4">4.1.1.111</ecNumber>
    </recommendedName>
</protein>
<dbReference type="EMBL" id="JBHSEK010000010">
    <property type="protein sequence ID" value="MFC4491088.1"/>
    <property type="molecule type" value="Genomic_DNA"/>
</dbReference>
<organism evidence="8 9">
    <name type="scientific">Chromobacterium aquaticum</name>
    <dbReference type="NCBI Taxonomy" id="467180"/>
    <lineage>
        <taxon>Bacteria</taxon>
        <taxon>Pseudomonadati</taxon>
        <taxon>Pseudomonadota</taxon>
        <taxon>Betaproteobacteria</taxon>
        <taxon>Neisseriales</taxon>
        <taxon>Chromobacteriaceae</taxon>
        <taxon>Chromobacterium</taxon>
    </lineage>
</organism>
<comment type="similarity">
    <text evidence="3">Belongs to the Ahb/Nir family.</text>
</comment>
<dbReference type="EC" id="4.1.1.111" evidence="4"/>
<dbReference type="Pfam" id="PF22451">
    <property type="entry name" value="NirdL-like_HTH"/>
    <property type="match status" value="2"/>
</dbReference>
<accession>A0ABV8ZXW2</accession>
<evidence type="ECO:0000256" key="2">
    <source>
        <dbReference type="ARBA" id="ARBA00023444"/>
    </source>
</evidence>
<dbReference type="Proteomes" id="UP001595999">
    <property type="component" value="Unassembled WGS sequence"/>
</dbReference>
<feature type="domain" description="Siroheme decarboxylase NirL-like HTH" evidence="7">
    <location>
        <begin position="12"/>
        <end position="56"/>
    </location>
</feature>
<evidence type="ECO:0000259" key="7">
    <source>
        <dbReference type="Pfam" id="PF22451"/>
    </source>
</evidence>
<dbReference type="InterPro" id="IPR050684">
    <property type="entry name" value="HTH-Siroheme_Decarb"/>
</dbReference>
<comment type="caution">
    <text evidence="8">The sequence shown here is derived from an EMBL/GenBank/DDBJ whole genome shotgun (WGS) entry which is preliminary data.</text>
</comment>
<feature type="domain" description="Siroheme decarboxylase AsnC-like ligand binding" evidence="6">
    <location>
        <begin position="235"/>
        <end position="323"/>
    </location>
</feature>
<dbReference type="RefSeq" id="WP_048410849.1">
    <property type="nucleotide sequence ID" value="NZ_JBHSEK010000010.1"/>
</dbReference>
<sequence>MELPHTEPALLRLINGCQRGFPLLPRPFAALAAGMEPGWSEARLLAALQQAQAAGLLTRVGAVFAPNTVGNSTLAAMAVPAQRLEEVAAFVSRQREVNHNYRRDHHYNLWFVVAAASSAGVAAALSRIRLATGIRPLDLPLLREYHIDLGFSFLPDAAPAAQDAPAAADDPGLGAGQRQRLLAALSPGLPLTERPYQALGAQCALSEAQTLAQIASWQRQGAIRRLGMVVRHRELGYRANAMWVWRIDNETERERVALALAAEAAVTLCYERPPRPPDWPYQLFTMIHARDAQSLDAVLADIRHRHGLERLPQAVLRSTRRYKQTGACYGYA</sequence>
<dbReference type="PANTHER" id="PTHR43413">
    <property type="entry name" value="TRANSCRIPTIONAL REGULATOR, ASNC FAMILY"/>
    <property type="match status" value="1"/>
</dbReference>
<reference evidence="9" key="1">
    <citation type="journal article" date="2019" name="Int. J. Syst. Evol. Microbiol.">
        <title>The Global Catalogue of Microorganisms (GCM) 10K type strain sequencing project: providing services to taxonomists for standard genome sequencing and annotation.</title>
        <authorList>
            <consortium name="The Broad Institute Genomics Platform"/>
            <consortium name="The Broad Institute Genome Sequencing Center for Infectious Disease"/>
            <person name="Wu L."/>
            <person name="Ma J."/>
        </authorList>
    </citation>
    <scope>NUCLEOTIDE SEQUENCE [LARGE SCALE GENOMIC DNA]</scope>
    <source>
        <strain evidence="9">CGMCC 4.7608</strain>
    </source>
</reference>
<evidence type="ECO:0000256" key="3">
    <source>
        <dbReference type="ARBA" id="ARBA00023457"/>
    </source>
</evidence>
<dbReference type="PANTHER" id="PTHR43413:SF1">
    <property type="entry name" value="SIROHEME DECARBOXYLASE NIRL SUBUNIT"/>
    <property type="match status" value="1"/>
</dbReference>
<evidence type="ECO:0000259" key="6">
    <source>
        <dbReference type="Pfam" id="PF17805"/>
    </source>
</evidence>
<gene>
    <name evidence="8" type="ORF">ACFO0R_15870</name>
</gene>
<evidence type="ECO:0000256" key="1">
    <source>
        <dbReference type="ARBA" id="ARBA00023239"/>
    </source>
</evidence>
<evidence type="ECO:0000313" key="8">
    <source>
        <dbReference type="EMBL" id="MFC4491088.1"/>
    </source>
</evidence>
<keyword evidence="9" id="KW-1185">Reference proteome</keyword>
<dbReference type="InterPro" id="IPR040523">
    <property type="entry name" value="AsnC_trans_reg2"/>
</dbReference>
<name>A0ABV8ZXW2_9NEIS</name>
<dbReference type="Pfam" id="PF17805">
    <property type="entry name" value="AsnC_trans_reg2"/>
    <property type="match status" value="2"/>
</dbReference>
<proteinExistence type="inferred from homology"/>
<evidence type="ECO:0000256" key="5">
    <source>
        <dbReference type="ARBA" id="ARBA00048470"/>
    </source>
</evidence>
<dbReference type="Gene3D" id="3.30.70.3460">
    <property type="match status" value="2"/>
</dbReference>
<keyword evidence="1" id="KW-0456">Lyase</keyword>
<evidence type="ECO:0000313" key="9">
    <source>
        <dbReference type="Proteomes" id="UP001595999"/>
    </source>
</evidence>
<dbReference type="InterPro" id="IPR053953">
    <property type="entry name" value="NirdL-like_HTH"/>
</dbReference>
<feature type="domain" description="Siroheme decarboxylase AsnC-like ligand binding" evidence="6">
    <location>
        <begin position="72"/>
        <end position="145"/>
    </location>
</feature>